<gene>
    <name evidence="1" type="ORF">AM588_10005873</name>
</gene>
<dbReference type="Proteomes" id="UP000054636">
    <property type="component" value="Unassembled WGS sequence"/>
</dbReference>
<dbReference type="Gene3D" id="3.40.50.1000">
    <property type="entry name" value="HAD superfamily/HAD-like"/>
    <property type="match status" value="1"/>
</dbReference>
<dbReference type="NCBIfam" id="TIGR01681">
    <property type="entry name" value="HAD-SF-IIIC"/>
    <property type="match status" value="1"/>
</dbReference>
<evidence type="ECO:0000313" key="2">
    <source>
        <dbReference type="Proteomes" id="UP000054636"/>
    </source>
</evidence>
<dbReference type="GO" id="GO:0016301">
    <property type="term" value="F:kinase activity"/>
    <property type="evidence" value="ECO:0007669"/>
    <property type="project" value="UniProtKB-KW"/>
</dbReference>
<comment type="caution">
    <text evidence="1">The sequence shown here is derived from an EMBL/GenBank/DDBJ whole genome shotgun (WGS) entry which is preliminary data.</text>
</comment>
<keyword evidence="1" id="KW-0808">Transferase</keyword>
<dbReference type="EMBL" id="LNFP01000178">
    <property type="protein sequence ID" value="KUF96179.1"/>
    <property type="molecule type" value="Genomic_DNA"/>
</dbReference>
<accession>A0A0W8DIK8</accession>
<name>A0A0W8DIK8_PHYNI</name>
<protein>
    <submittedName>
        <fullName evidence="1">Thymidylate kinase</fullName>
    </submittedName>
</protein>
<sequence length="406" mass="45829">MSAAPANVVGYDVPNGDFCAYLKGFWKRNLEWRRFGASFKHLRSTNNIVFIEEDLDAARQPNTQFLRWSFGRTLKQQDLASAYTVQFIPDEQGTFMEWSFEGVTCHGVFKPEANVAILNFCLQESMVTITYRVLDANTMAVCIVDVDSEHTPTIQYGNIDLEAVHPELQLLKHSDDVLDSPINQFLNDLEQYDTMATAPLVVLLCPGPPPTATRFDAMERKVQSKIEAMQNVTVQSSERLLSLFEQQYRTAFYDVVADKRQHSPYTQAMLNVMSLSLSRQICRLYRTAGSRKKVIVLDCDNTLWGGAVAEVGPSGIDLGTRFLALQRFVIAQQQRGMLLALCSKNILEDVTEAITQRRKDMVLDLDKHVVATKVNWKPKSENIAQLAKELSLGMLVNILLFTLVDC</sequence>
<dbReference type="InterPro" id="IPR023214">
    <property type="entry name" value="HAD_sf"/>
</dbReference>
<evidence type="ECO:0000313" key="1">
    <source>
        <dbReference type="EMBL" id="KUF96179.1"/>
    </source>
</evidence>
<reference evidence="1 2" key="1">
    <citation type="submission" date="2015-11" db="EMBL/GenBank/DDBJ databases">
        <title>Genomes and virulence difference between two physiological races of Phytophthora nicotianae.</title>
        <authorList>
            <person name="Liu H."/>
            <person name="Ma X."/>
            <person name="Yu H."/>
            <person name="Fang D."/>
            <person name="Li Y."/>
            <person name="Wang X."/>
            <person name="Wang W."/>
            <person name="Dong Y."/>
            <person name="Xiao B."/>
        </authorList>
    </citation>
    <scope>NUCLEOTIDE SEQUENCE [LARGE SCALE GENOMIC DNA]</scope>
    <source>
        <strain evidence="2">race 1</strain>
    </source>
</reference>
<dbReference type="AlphaFoldDB" id="A0A0W8DIK8"/>
<dbReference type="InterPro" id="IPR010033">
    <property type="entry name" value="HAD_SF_ppase_IIIC"/>
</dbReference>
<keyword evidence="1" id="KW-0418">Kinase</keyword>
<proteinExistence type="predicted"/>
<organism evidence="1 2">
    <name type="scientific">Phytophthora nicotianae</name>
    <name type="common">Potato buckeye rot agent</name>
    <name type="synonym">Phytophthora parasitica</name>
    <dbReference type="NCBI Taxonomy" id="4792"/>
    <lineage>
        <taxon>Eukaryota</taxon>
        <taxon>Sar</taxon>
        <taxon>Stramenopiles</taxon>
        <taxon>Oomycota</taxon>
        <taxon>Peronosporomycetes</taxon>
        <taxon>Peronosporales</taxon>
        <taxon>Peronosporaceae</taxon>
        <taxon>Phytophthora</taxon>
    </lineage>
</organism>